<protein>
    <recommendedName>
        <fullName evidence="2">Antitoxin</fullName>
    </recommendedName>
</protein>
<proteinExistence type="inferred from homology"/>
<dbReference type="EMBL" id="WBUI01000001">
    <property type="protein sequence ID" value="KAB2935331.1"/>
    <property type="molecule type" value="Genomic_DNA"/>
</dbReference>
<evidence type="ECO:0000256" key="2">
    <source>
        <dbReference type="RuleBase" id="RU362080"/>
    </source>
</evidence>
<comment type="similarity">
    <text evidence="1 2">Belongs to the phD/YefM antitoxin family.</text>
</comment>
<accession>A0A833M3T5</accession>
<dbReference type="Pfam" id="PF02604">
    <property type="entry name" value="PhdYeFM_antitox"/>
    <property type="match status" value="1"/>
</dbReference>
<dbReference type="InterPro" id="IPR006442">
    <property type="entry name" value="Antitoxin_Phd/YefM"/>
</dbReference>
<name>A0A833M3T5_9LEPT</name>
<dbReference type="Gene3D" id="3.40.1620.10">
    <property type="entry name" value="YefM-like domain"/>
    <property type="match status" value="1"/>
</dbReference>
<gene>
    <name evidence="3" type="ORF">F9K24_00980</name>
</gene>
<dbReference type="AlphaFoldDB" id="A0A833M3T5"/>
<dbReference type="SUPFAM" id="SSF143120">
    <property type="entry name" value="YefM-like"/>
    <property type="match status" value="1"/>
</dbReference>
<dbReference type="InterPro" id="IPR036165">
    <property type="entry name" value="YefM-like_sf"/>
</dbReference>
<reference evidence="3 4" key="1">
    <citation type="submission" date="2019-10" db="EMBL/GenBank/DDBJ databases">
        <title>Extracellular Electron Transfer in a Candidatus Methanoperedens spp. Enrichment Culture.</title>
        <authorList>
            <person name="Berger S."/>
            <person name="Rangel Shaw D."/>
            <person name="Berben T."/>
            <person name="In 'T Zandt M."/>
            <person name="Frank J."/>
            <person name="Reimann J."/>
            <person name="Jetten M.S.M."/>
            <person name="Welte C.U."/>
        </authorList>
    </citation>
    <scope>NUCLEOTIDE SEQUENCE [LARGE SCALE GENOMIC DNA]</scope>
    <source>
        <strain evidence="3">SB12</strain>
    </source>
</reference>
<comment type="function">
    <text evidence="2">Antitoxin component of a type II toxin-antitoxin (TA) system.</text>
</comment>
<dbReference type="Proteomes" id="UP000460298">
    <property type="component" value="Unassembled WGS sequence"/>
</dbReference>
<evidence type="ECO:0000313" key="4">
    <source>
        <dbReference type="Proteomes" id="UP000460298"/>
    </source>
</evidence>
<dbReference type="NCBIfam" id="TIGR01552">
    <property type="entry name" value="phd_fam"/>
    <property type="match status" value="1"/>
</dbReference>
<sequence>MIISAAEFKAKCLSLMDHVNEFHEEVIITKHGKPVAKLVPVTAVPEKPLFGFLDKKIQINEDIIAPLNLEWTASS</sequence>
<organism evidence="3 4">
    <name type="scientific">Leptonema illini</name>
    <dbReference type="NCBI Taxonomy" id="183"/>
    <lineage>
        <taxon>Bacteria</taxon>
        <taxon>Pseudomonadati</taxon>
        <taxon>Spirochaetota</taxon>
        <taxon>Spirochaetia</taxon>
        <taxon>Leptospirales</taxon>
        <taxon>Leptospiraceae</taxon>
        <taxon>Leptonema</taxon>
    </lineage>
</organism>
<evidence type="ECO:0000256" key="1">
    <source>
        <dbReference type="ARBA" id="ARBA00009981"/>
    </source>
</evidence>
<comment type="caution">
    <text evidence="3">The sequence shown here is derived from an EMBL/GenBank/DDBJ whole genome shotgun (WGS) entry which is preliminary data.</text>
</comment>
<evidence type="ECO:0000313" key="3">
    <source>
        <dbReference type="EMBL" id="KAB2935331.1"/>
    </source>
</evidence>